<comment type="subcellular location">
    <subcellularLocation>
        <location evidence="1 8">Cell membrane</location>
        <topology evidence="1 8">Multi-pass membrane protein</topology>
    </subcellularLocation>
</comment>
<evidence type="ECO:0000256" key="5">
    <source>
        <dbReference type="ARBA" id="ARBA00022692"/>
    </source>
</evidence>
<dbReference type="AlphaFoldDB" id="A0A9R0IIF5"/>
<feature type="domain" description="Casparian strip membrane protein" evidence="10">
    <location>
        <begin position="165"/>
        <end position="297"/>
    </location>
</feature>
<reference evidence="11" key="1">
    <citation type="journal article" date="2021" name="Nat. Commun.">
        <title>Genomic analyses provide insights into spinach domestication and the genetic basis of agronomic traits.</title>
        <authorList>
            <person name="Cai X."/>
            <person name="Sun X."/>
            <person name="Xu C."/>
            <person name="Sun H."/>
            <person name="Wang X."/>
            <person name="Ge C."/>
            <person name="Zhang Z."/>
            <person name="Wang Q."/>
            <person name="Fei Z."/>
            <person name="Jiao C."/>
            <person name="Wang Q."/>
        </authorList>
    </citation>
    <scope>NUCLEOTIDE SEQUENCE [LARGE SCALE GENOMIC DNA]</scope>
    <source>
        <strain evidence="11">cv. Varoflay</strain>
    </source>
</reference>
<keyword evidence="6 8" id="KW-1133">Transmembrane helix</keyword>
<dbReference type="KEGG" id="soe:110789446"/>
<dbReference type="Pfam" id="PF04535">
    <property type="entry name" value="CASP_dom"/>
    <property type="match status" value="1"/>
</dbReference>
<evidence type="ECO:0000259" key="10">
    <source>
        <dbReference type="Pfam" id="PF04535"/>
    </source>
</evidence>
<dbReference type="PANTHER" id="PTHR33573">
    <property type="entry name" value="CASP-LIKE PROTEIN 4A4"/>
    <property type="match status" value="1"/>
</dbReference>
<evidence type="ECO:0000256" key="2">
    <source>
        <dbReference type="ARBA" id="ARBA00007651"/>
    </source>
</evidence>
<keyword evidence="4 8" id="KW-1003">Cell membrane</keyword>
<dbReference type="Proteomes" id="UP000813463">
    <property type="component" value="Chromosome 5"/>
</dbReference>
<keyword evidence="7 8" id="KW-0472">Membrane</keyword>
<evidence type="ECO:0000313" key="11">
    <source>
        <dbReference type="Proteomes" id="UP000813463"/>
    </source>
</evidence>
<evidence type="ECO:0000256" key="4">
    <source>
        <dbReference type="ARBA" id="ARBA00022475"/>
    </source>
</evidence>
<dbReference type="GO" id="GO:0005886">
    <property type="term" value="C:plasma membrane"/>
    <property type="evidence" value="ECO:0007669"/>
    <property type="project" value="UniProtKB-SubCell"/>
</dbReference>
<evidence type="ECO:0000256" key="3">
    <source>
        <dbReference type="ARBA" id="ARBA00011489"/>
    </source>
</evidence>
<proteinExistence type="inferred from homology"/>
<comment type="similarity">
    <text evidence="2 8">Belongs to the Casparian strip membrane proteins (CASP) family.</text>
</comment>
<evidence type="ECO:0000256" key="8">
    <source>
        <dbReference type="RuleBase" id="RU361233"/>
    </source>
</evidence>
<organism evidence="11 12">
    <name type="scientific">Spinacia oleracea</name>
    <name type="common">Spinach</name>
    <dbReference type="NCBI Taxonomy" id="3562"/>
    <lineage>
        <taxon>Eukaryota</taxon>
        <taxon>Viridiplantae</taxon>
        <taxon>Streptophyta</taxon>
        <taxon>Embryophyta</taxon>
        <taxon>Tracheophyta</taxon>
        <taxon>Spermatophyta</taxon>
        <taxon>Magnoliopsida</taxon>
        <taxon>eudicotyledons</taxon>
        <taxon>Gunneridae</taxon>
        <taxon>Pentapetalae</taxon>
        <taxon>Caryophyllales</taxon>
        <taxon>Chenopodiaceae</taxon>
        <taxon>Chenopodioideae</taxon>
        <taxon>Anserineae</taxon>
        <taxon>Spinacia</taxon>
    </lineage>
</organism>
<dbReference type="RefSeq" id="XP_021849802.2">
    <property type="nucleotide sequence ID" value="XM_021994110.2"/>
</dbReference>
<feature type="transmembrane region" description="Helical" evidence="8">
    <location>
        <begin position="287"/>
        <end position="311"/>
    </location>
</feature>
<evidence type="ECO:0000256" key="7">
    <source>
        <dbReference type="ARBA" id="ARBA00023136"/>
    </source>
</evidence>
<dbReference type="PANTHER" id="PTHR33573:SF50">
    <property type="entry name" value="CASP-LIKE PROTEIN 4A3"/>
    <property type="match status" value="1"/>
</dbReference>
<dbReference type="GeneID" id="110789446"/>
<feature type="region of interest" description="Disordered" evidence="9">
    <location>
        <begin position="1"/>
        <end position="65"/>
    </location>
</feature>
<keyword evidence="11" id="KW-1185">Reference proteome</keyword>
<evidence type="ECO:0000256" key="1">
    <source>
        <dbReference type="ARBA" id="ARBA00004651"/>
    </source>
</evidence>
<reference evidence="12" key="2">
    <citation type="submission" date="2025-08" db="UniProtKB">
        <authorList>
            <consortium name="RefSeq"/>
        </authorList>
    </citation>
    <scope>IDENTIFICATION</scope>
    <source>
        <tissue evidence="12">Leaf</tissue>
    </source>
</reference>
<evidence type="ECO:0000256" key="9">
    <source>
        <dbReference type="SAM" id="MobiDB-lite"/>
    </source>
</evidence>
<feature type="compositionally biased region" description="Basic and acidic residues" evidence="9">
    <location>
        <begin position="46"/>
        <end position="60"/>
    </location>
</feature>
<protein>
    <recommendedName>
        <fullName evidence="8">CASP-like protein</fullName>
    </recommendedName>
</protein>
<evidence type="ECO:0000256" key="6">
    <source>
        <dbReference type="ARBA" id="ARBA00022989"/>
    </source>
</evidence>
<evidence type="ECO:0000313" key="12">
    <source>
        <dbReference type="RefSeq" id="XP_021849802.2"/>
    </source>
</evidence>
<dbReference type="InterPro" id="IPR006702">
    <property type="entry name" value="CASP_dom"/>
</dbReference>
<accession>A0A9R0IIF5</accession>
<comment type="subunit">
    <text evidence="3 8">Homodimer and heterodimers.</text>
</comment>
<feature type="transmembrane region" description="Helical" evidence="8">
    <location>
        <begin position="210"/>
        <end position="228"/>
    </location>
</feature>
<comment type="caution">
    <text evidence="8">Lacks conserved residue(s) required for the propagation of feature annotation.</text>
</comment>
<keyword evidence="5 8" id="KW-0812">Transmembrane</keyword>
<name>A0A9R0IIF5_SPIOL</name>
<sequence>MKNNHKPPRPPPLSVSQPSNPPSQLKPKPNSRSNSDESPKSPLRSEIPHRSDDQELDHHKNGGAIVAVEKYYSPLTSPLPITPPKDASTPDNFPSPPHQIIHFNRREEALPQSGVVFGDGAGGVEKKGRVGVGGGEKKGRTSGGGAVRFAGMEDIGRRSKKEGVVEKVNLGVRVLEIVFCLISFSVMAANKTQGWSGDSFDRYKEYRFCLSVNILGFMYSAFQAYDVASHMVAGKHVISHNLRYQFEFIMDQIIAYLLISASSAAASRVDDWQANWGKDTFTEKASASISMAFLAFLGFAMSSLISGYNLCNRDLS</sequence>
<gene>
    <name evidence="12" type="primary">LOC110789446</name>
</gene>